<dbReference type="RefSeq" id="WP_121124265.1">
    <property type="nucleotide sequence ID" value="NZ_CP016604.1"/>
</dbReference>
<comment type="catalytic activity">
    <reaction evidence="2">
        <text>N(4)-acetylcytidine + H2O = cytidine + acetate + H(+)</text>
        <dbReference type="Rhea" id="RHEA:62932"/>
        <dbReference type="ChEBI" id="CHEBI:15377"/>
        <dbReference type="ChEBI" id="CHEBI:15378"/>
        <dbReference type="ChEBI" id="CHEBI:17562"/>
        <dbReference type="ChEBI" id="CHEBI:30089"/>
        <dbReference type="ChEBI" id="CHEBI:70989"/>
        <dbReference type="EC" id="3.5.1.135"/>
    </reaction>
</comment>
<dbReference type="EMBL" id="RBJC01000011">
    <property type="protein sequence ID" value="RKR70619.1"/>
    <property type="molecule type" value="Genomic_DNA"/>
</dbReference>
<dbReference type="Gene3D" id="2.30.130.30">
    <property type="entry name" value="Hypothetical protein"/>
    <property type="match status" value="1"/>
</dbReference>
<evidence type="ECO:0000256" key="1">
    <source>
        <dbReference type="ARBA" id="ARBA00022801"/>
    </source>
</evidence>
<feature type="active site" description="Proton donor" evidence="2">
    <location>
        <position position="72"/>
    </location>
</feature>
<dbReference type="PIRSF" id="PIRSF029143">
    <property type="entry name" value="UCP029143"/>
    <property type="match status" value="1"/>
</dbReference>
<dbReference type="InterPro" id="IPR008314">
    <property type="entry name" value="AC4CH"/>
</dbReference>
<dbReference type="OrthoDB" id="8590202at2"/>
<comment type="catalytic activity">
    <reaction evidence="2">
        <text>N(4)-acetylcytosine + H2O = cytosine + acetate + H(+)</text>
        <dbReference type="Rhea" id="RHEA:62940"/>
        <dbReference type="ChEBI" id="CHEBI:15377"/>
        <dbReference type="ChEBI" id="CHEBI:15378"/>
        <dbReference type="ChEBI" id="CHEBI:16040"/>
        <dbReference type="ChEBI" id="CHEBI:30089"/>
        <dbReference type="ChEBI" id="CHEBI:146134"/>
        <dbReference type="EC" id="3.5.1.135"/>
    </reaction>
</comment>
<dbReference type="NCBIfam" id="NF003443">
    <property type="entry name" value="PRK04980.1"/>
    <property type="match status" value="1"/>
</dbReference>
<dbReference type="SUPFAM" id="SSF88697">
    <property type="entry name" value="PUA domain-like"/>
    <property type="match status" value="1"/>
</dbReference>
<dbReference type="CDD" id="cd06552">
    <property type="entry name" value="ASCH_yqfb_like"/>
    <property type="match status" value="1"/>
</dbReference>
<dbReference type="HAMAP" id="MF_00684">
    <property type="entry name" value="ac4C_amidohydr"/>
    <property type="match status" value="1"/>
</dbReference>
<dbReference type="PANTHER" id="PTHR38088:SF2">
    <property type="entry name" value="UCP029143 FAMILY PROTEIN"/>
    <property type="match status" value="1"/>
</dbReference>
<sequence>MNKITFFSRFESDILNGKKTITIRDKSESYFKPTQILDVFTNETDRLFAKIQVISVTPISFDQLSEQHAQQENMTLEQLKGVIKEIYPTENQFFVIEFKLINEPI</sequence>
<dbReference type="Pfam" id="PF04266">
    <property type="entry name" value="ASCH"/>
    <property type="match status" value="1"/>
</dbReference>
<dbReference type="Proteomes" id="UP000280099">
    <property type="component" value="Unassembled WGS sequence"/>
</dbReference>
<gene>
    <name evidence="4" type="ORF">DES31_1869</name>
</gene>
<name>A0A420XEX8_9PAST</name>
<reference evidence="4 5" key="1">
    <citation type="submission" date="2018-10" db="EMBL/GenBank/DDBJ databases">
        <title>Genomic Encyclopedia of Type Strains, Phase IV (KMG-IV): sequencing the most valuable type-strain genomes for metagenomic binning, comparative biology and taxonomic classification.</title>
        <authorList>
            <person name="Goeker M."/>
        </authorList>
    </citation>
    <scope>NUCLEOTIDE SEQUENCE [LARGE SCALE GENOMIC DNA]</scope>
    <source>
        <strain evidence="4 5">DSM 23800</strain>
    </source>
</reference>
<evidence type="ECO:0000313" key="4">
    <source>
        <dbReference type="EMBL" id="RKR70619.1"/>
    </source>
</evidence>
<feature type="active site" description="Nucleophile" evidence="2">
    <location>
        <position position="22"/>
    </location>
</feature>
<evidence type="ECO:0000313" key="5">
    <source>
        <dbReference type="Proteomes" id="UP000280099"/>
    </source>
</evidence>
<keyword evidence="1 2" id="KW-0378">Hydrolase</keyword>
<dbReference type="SMART" id="SM01022">
    <property type="entry name" value="ASCH"/>
    <property type="match status" value="1"/>
</dbReference>
<evidence type="ECO:0000259" key="3">
    <source>
        <dbReference type="SMART" id="SM01022"/>
    </source>
</evidence>
<dbReference type="AlphaFoldDB" id="A0A420XEX8"/>
<accession>A0A420XEX8</accession>
<feature type="active site" description="Proton acceptor" evidence="2">
    <location>
        <position position="19"/>
    </location>
</feature>
<dbReference type="PANTHER" id="PTHR38088">
    <property type="entry name" value="UCP029143 FAMILY PROTEIN"/>
    <property type="match status" value="1"/>
</dbReference>
<comment type="caution">
    <text evidence="4">The sequence shown here is derived from an EMBL/GenBank/DDBJ whole genome shotgun (WGS) entry which is preliminary data.</text>
</comment>
<comment type="function">
    <text evidence="2">Catalyzes the hydrolysis of N(4)-acetylcytidine (ac4C).</text>
</comment>
<feature type="domain" description="ASCH" evidence="3">
    <location>
        <begin position="4"/>
        <end position="102"/>
    </location>
</feature>
<protein>
    <recommendedName>
        <fullName evidence="2">N(4)-acetylcytidine amidohydrolase</fullName>
        <shortName evidence="2">ac4C amidohydrolase</shortName>
        <ecNumber evidence="2">3.5.1.135</ecNumber>
    </recommendedName>
</protein>
<dbReference type="InterPro" id="IPR015947">
    <property type="entry name" value="PUA-like_sf"/>
</dbReference>
<keyword evidence="5" id="KW-1185">Reference proteome</keyword>
<dbReference type="InterPro" id="IPR007374">
    <property type="entry name" value="ASCH_domain"/>
</dbReference>
<dbReference type="GO" id="GO:0005829">
    <property type="term" value="C:cytosol"/>
    <property type="evidence" value="ECO:0007669"/>
    <property type="project" value="TreeGrafter"/>
</dbReference>
<comment type="similarity">
    <text evidence="2">Belongs to the N(4)-acetylcytidine amidohydrolase family.</text>
</comment>
<organism evidence="4 5">
    <name type="scientific">Otariodibacter oris</name>
    <dbReference type="NCBI Taxonomy" id="1032623"/>
    <lineage>
        <taxon>Bacteria</taxon>
        <taxon>Pseudomonadati</taxon>
        <taxon>Pseudomonadota</taxon>
        <taxon>Gammaproteobacteria</taxon>
        <taxon>Pasteurellales</taxon>
        <taxon>Pasteurellaceae</taxon>
        <taxon>Otariodibacter</taxon>
    </lineage>
</organism>
<evidence type="ECO:0000256" key="2">
    <source>
        <dbReference type="HAMAP-Rule" id="MF_00684"/>
    </source>
</evidence>
<proteinExistence type="inferred from homology"/>
<comment type="catalytic activity">
    <reaction evidence="2">
        <text>N(4)-acetyl-2'-deoxycytidine + H2O = 2'-deoxycytidine + acetate + H(+)</text>
        <dbReference type="Rhea" id="RHEA:62936"/>
        <dbReference type="ChEBI" id="CHEBI:15377"/>
        <dbReference type="ChEBI" id="CHEBI:15378"/>
        <dbReference type="ChEBI" id="CHEBI:15698"/>
        <dbReference type="ChEBI" id="CHEBI:30089"/>
        <dbReference type="ChEBI" id="CHEBI:146133"/>
        <dbReference type="EC" id="3.5.1.135"/>
    </reaction>
</comment>
<dbReference type="EC" id="3.5.1.135" evidence="2"/>
<dbReference type="GO" id="GO:0016813">
    <property type="term" value="F:hydrolase activity, acting on carbon-nitrogen (but not peptide) bonds, in linear amidines"/>
    <property type="evidence" value="ECO:0007669"/>
    <property type="project" value="UniProtKB-UniRule"/>
</dbReference>